<comment type="subcellular location">
    <subcellularLocation>
        <location evidence="1">Cell outer membrane</location>
        <topology evidence="1">Multi-pass membrane protein</topology>
    </subcellularLocation>
</comment>
<feature type="chain" id="PRO_5047212975" evidence="2">
    <location>
        <begin position="19"/>
        <end position="876"/>
    </location>
</feature>
<protein>
    <submittedName>
        <fullName evidence="4">TonB-dependent receptor plug domain-containing protein</fullName>
    </submittedName>
</protein>
<accession>A0ABS6X0X7</accession>
<feature type="signal peptide" evidence="2">
    <location>
        <begin position="1"/>
        <end position="18"/>
    </location>
</feature>
<keyword evidence="1" id="KW-0472">Membrane</keyword>
<keyword evidence="2" id="KW-0732">Signal</keyword>
<dbReference type="InterPro" id="IPR012910">
    <property type="entry name" value="Plug_dom"/>
</dbReference>
<feature type="domain" description="TonB-dependent receptor plug" evidence="3">
    <location>
        <begin position="71"/>
        <end position="180"/>
    </location>
</feature>
<dbReference type="RefSeq" id="WP_219159339.1">
    <property type="nucleotide sequence ID" value="NZ_JAHWGL010000052.1"/>
</dbReference>
<keyword evidence="5" id="KW-1185">Reference proteome</keyword>
<evidence type="ECO:0000259" key="3">
    <source>
        <dbReference type="Pfam" id="PF07715"/>
    </source>
</evidence>
<sequence>MRPLLLFSVLCAAVPTLAQQPDTLAPRRVAVELPSTDSLASRVPSEIHKRFICFNPTISTTHTTSTIVFLSIQEQLRQVAGVQVTPYSGAPGAQMVMRIRGVASFTDDAQPLYVVDGVPVFQRTFRSGARSSVYLDALPEIQQLDTNPLLHIPTEDIEQVEVLKGAFETAQYGSQGINGVIRITTRQGHTGAPRVQYIGYGGVQQARYRYELLGARQYAVLANEAARNDGQPPRFSLAEVAALDRGTDWQAEMLRTAAIQEHHLSLSGGTAATHYYTGVDYLGQQGIVLNSNLRRYAVRANVDQQIGQRLHVAVRGSLSETQRRVPSYYALQNALYEQPTRTVQDTTNQRYLVNPVQEAREWYQTPRQQRLLAQLNAQYRLATGLTLELLGGLERATQRSESYRSAFASYPAGQNADLASTYRQWVINPALRYVRSFEDGRHAITASVEAIRQRQSLTNRKESYIPGTPVLSIEDEWEKIGVDFYQLTGGYTFAERYQVQGSLRRDISAAFASVDRSQWLPGVQAIWHADKEGFLRKNQLVSKLNTWVGVSYTSGAGNLGRNLYTLPMPVFGGSPFLPLRERSRQLDAGLALGMWQNRLNLTIQGYTRRTVDEKSSFREWPGMLHNKGVELTVNGQWQLGPVQGSTTLAAAANRNRYQLKSPDDDNPYDRTVHNRPLSTFYGLHYLGVDAVGRPRFVGSNSNSQSRPEDFQPLGNGLPRQLLTLTQQLTYKRLTLDVQADAMWGYQVQNRQLNVLDVPSGRDNATTRVLDRWTPTNTTTNVPQANQQLQISSFNDYTLQSGNHVRLTAATLSYPVWQRAARSASVWVGGQNLLVLTRYRGYDPNVSSFGSDNKQAGIDQGAYPTARTFLLGVRATL</sequence>
<keyword evidence="1" id="KW-0998">Cell outer membrane</keyword>
<evidence type="ECO:0000256" key="2">
    <source>
        <dbReference type="SAM" id="SignalP"/>
    </source>
</evidence>
<keyword evidence="4" id="KW-0675">Receptor</keyword>
<name>A0ABS6X0X7_9BACT</name>
<dbReference type="PROSITE" id="PS52016">
    <property type="entry name" value="TONB_DEPENDENT_REC_3"/>
    <property type="match status" value="1"/>
</dbReference>
<keyword evidence="1" id="KW-1134">Transmembrane beta strand</keyword>
<reference evidence="4 5" key="1">
    <citation type="submission" date="2021-07" db="EMBL/GenBank/DDBJ databases">
        <title>Hymenobacter profundi sp. nov., isolated from deep-sea water.</title>
        <authorList>
            <person name="Kim M.K."/>
        </authorList>
    </citation>
    <scope>NUCLEOTIDE SEQUENCE [LARGE SCALE GENOMIC DNA]</scope>
    <source>
        <strain evidence="4 5">M2</strain>
    </source>
</reference>
<proteinExistence type="inferred from homology"/>
<keyword evidence="1" id="KW-0812">Transmembrane</keyword>
<evidence type="ECO:0000313" key="5">
    <source>
        <dbReference type="Proteomes" id="UP000826188"/>
    </source>
</evidence>
<dbReference type="InterPro" id="IPR039426">
    <property type="entry name" value="TonB-dep_rcpt-like"/>
</dbReference>
<comment type="caution">
    <text evidence="4">The sequence shown here is derived from an EMBL/GenBank/DDBJ whole genome shotgun (WGS) entry which is preliminary data.</text>
</comment>
<keyword evidence="1" id="KW-0813">Transport</keyword>
<dbReference type="Pfam" id="PF07715">
    <property type="entry name" value="Plug"/>
    <property type="match status" value="1"/>
</dbReference>
<gene>
    <name evidence="4" type="ORF">KYK14_12980</name>
</gene>
<dbReference type="Proteomes" id="UP000826188">
    <property type="component" value="Unassembled WGS sequence"/>
</dbReference>
<comment type="similarity">
    <text evidence="1">Belongs to the TonB-dependent receptor family.</text>
</comment>
<evidence type="ECO:0000256" key="1">
    <source>
        <dbReference type="PROSITE-ProRule" id="PRU01360"/>
    </source>
</evidence>
<dbReference type="EMBL" id="JAHWGL010000052">
    <property type="protein sequence ID" value="MBW3129471.1"/>
    <property type="molecule type" value="Genomic_DNA"/>
</dbReference>
<evidence type="ECO:0000313" key="4">
    <source>
        <dbReference type="EMBL" id="MBW3129471.1"/>
    </source>
</evidence>
<organism evidence="4 5">
    <name type="scientific">Hymenobacter profundi</name>
    <dbReference type="NCBI Taxonomy" id="1982110"/>
    <lineage>
        <taxon>Bacteria</taxon>
        <taxon>Pseudomonadati</taxon>
        <taxon>Bacteroidota</taxon>
        <taxon>Cytophagia</taxon>
        <taxon>Cytophagales</taxon>
        <taxon>Hymenobacteraceae</taxon>
        <taxon>Hymenobacter</taxon>
    </lineage>
</organism>